<evidence type="ECO:0000256" key="3">
    <source>
        <dbReference type="PROSITE-ProRule" id="PRU00267"/>
    </source>
</evidence>
<evidence type="ECO:0000256" key="2">
    <source>
        <dbReference type="ARBA" id="ARBA00023163"/>
    </source>
</evidence>
<keyword evidence="3" id="KW-0539">Nucleus</keyword>
<dbReference type="PANTHER" id="PTHR10270">
    <property type="entry name" value="SOX TRANSCRIPTION FACTOR"/>
    <property type="match status" value="1"/>
</dbReference>
<dbReference type="Pfam" id="PF00505">
    <property type="entry name" value="HMG_box"/>
    <property type="match status" value="1"/>
</dbReference>
<feature type="domain" description="HMG box" evidence="5">
    <location>
        <begin position="137"/>
        <end position="230"/>
    </location>
</feature>
<dbReference type="GO" id="GO:0001228">
    <property type="term" value="F:DNA-binding transcription activator activity, RNA polymerase II-specific"/>
    <property type="evidence" value="ECO:0007669"/>
    <property type="project" value="TreeGrafter"/>
</dbReference>
<dbReference type="PROSITE" id="PS50118">
    <property type="entry name" value="HMG_BOX_2"/>
    <property type="match status" value="1"/>
</dbReference>
<feature type="region of interest" description="Disordered" evidence="4">
    <location>
        <begin position="44"/>
        <end position="136"/>
    </location>
</feature>
<feature type="region of interest" description="Disordered" evidence="4">
    <location>
        <begin position="216"/>
        <end position="293"/>
    </location>
</feature>
<feature type="compositionally biased region" description="Low complexity" evidence="4">
    <location>
        <begin position="242"/>
        <end position="257"/>
    </location>
</feature>
<dbReference type="InterPro" id="IPR036910">
    <property type="entry name" value="HMG_box_dom_sf"/>
</dbReference>
<dbReference type="SMART" id="SM00398">
    <property type="entry name" value="HMG"/>
    <property type="match status" value="1"/>
</dbReference>
<dbReference type="AlphaFoldDB" id="A0AAD7HZ61"/>
<sequence length="550" mass="57291">MPALRTRDTHPAARPLEVSTSAPPPSLTIISPTPRAFTFPIAHNLSDSPYSSPSNSPFEPDLRALALSSSSTPTSSVSSHNDECRTPPPLSAFTRTLSPASASSPPPAAPAPIRRKSTSAAAQPDERRPKKGDEDYVKRPENAFILFRRKCCEDRALGLTTSVSAPSSVASAPSSADSPSLAPGKKQRQADLSKTISQQWKALSPEERSHWEALAKEKKREHETLHPNYVYRPQRSSAKNRAAAAAASSSAPTTATAQRRKHSAPPPQQVEFVVPTPRGQHSRSASAPTPPPYQAIQIPNVYFGSSSSGAFAADGSGDSPTSLMPMISRRGVGNGSGGFDYLPTFQGAFDFEASLQSSDFLRSMFQTLSPTSPPSTGAGGIMSPASSASGSGPSSPYTPASASFHPSAFSASYAPPAAFSPPTDSSYSASSDMGLGLEEPAIASGTGMEPDYASYASAWMAASPWGAAPPGAGLAEGDFDIGRIPEIGWELGCAAFPAAQPAFPGGAYEGGEMHEFGEQGVGEPGGLDMHFGEMGMGEMGFDEMMAGQGF</sequence>
<organism evidence="6 7">
    <name type="scientific">Mycena maculata</name>
    <dbReference type="NCBI Taxonomy" id="230809"/>
    <lineage>
        <taxon>Eukaryota</taxon>
        <taxon>Fungi</taxon>
        <taxon>Dikarya</taxon>
        <taxon>Basidiomycota</taxon>
        <taxon>Agaricomycotina</taxon>
        <taxon>Agaricomycetes</taxon>
        <taxon>Agaricomycetidae</taxon>
        <taxon>Agaricales</taxon>
        <taxon>Marasmiineae</taxon>
        <taxon>Mycenaceae</taxon>
        <taxon>Mycena</taxon>
    </lineage>
</organism>
<dbReference type="GO" id="GO:0005634">
    <property type="term" value="C:nucleus"/>
    <property type="evidence" value="ECO:0007669"/>
    <property type="project" value="UniProtKB-UniRule"/>
</dbReference>
<dbReference type="InterPro" id="IPR050140">
    <property type="entry name" value="SRY-related_HMG-box_TF-like"/>
</dbReference>
<feature type="compositionally biased region" description="Basic and acidic residues" evidence="4">
    <location>
        <begin position="1"/>
        <end position="11"/>
    </location>
</feature>
<dbReference type="InterPro" id="IPR009071">
    <property type="entry name" value="HMG_box_dom"/>
</dbReference>
<comment type="caution">
    <text evidence="6">The sequence shown here is derived from an EMBL/GenBank/DDBJ whole genome shotgun (WGS) entry which is preliminary data.</text>
</comment>
<feature type="compositionally biased region" description="Basic and acidic residues" evidence="4">
    <location>
        <begin position="216"/>
        <end position="225"/>
    </location>
</feature>
<feature type="region of interest" description="Disordered" evidence="4">
    <location>
        <begin position="1"/>
        <end position="32"/>
    </location>
</feature>
<dbReference type="Gene3D" id="1.10.30.10">
    <property type="entry name" value="High mobility group box domain"/>
    <property type="match status" value="1"/>
</dbReference>
<evidence type="ECO:0000256" key="4">
    <source>
        <dbReference type="SAM" id="MobiDB-lite"/>
    </source>
</evidence>
<feature type="DNA-binding region" description="HMG box" evidence="3">
    <location>
        <begin position="137"/>
        <end position="230"/>
    </location>
</feature>
<accession>A0AAD7HZ61</accession>
<dbReference type="PANTHER" id="PTHR10270:SF161">
    <property type="entry name" value="SEX-DETERMINING REGION Y PROTEIN"/>
    <property type="match status" value="1"/>
</dbReference>
<protein>
    <recommendedName>
        <fullName evidence="5">HMG box domain-containing protein</fullName>
    </recommendedName>
</protein>
<dbReference type="GO" id="GO:0000978">
    <property type="term" value="F:RNA polymerase II cis-regulatory region sequence-specific DNA binding"/>
    <property type="evidence" value="ECO:0007669"/>
    <property type="project" value="TreeGrafter"/>
</dbReference>
<feature type="compositionally biased region" description="Low complexity" evidence="4">
    <location>
        <begin position="381"/>
        <end position="397"/>
    </location>
</feature>
<evidence type="ECO:0000256" key="1">
    <source>
        <dbReference type="ARBA" id="ARBA00023125"/>
    </source>
</evidence>
<dbReference type="Proteomes" id="UP001215280">
    <property type="component" value="Unassembled WGS sequence"/>
</dbReference>
<dbReference type="GO" id="GO:0030154">
    <property type="term" value="P:cell differentiation"/>
    <property type="evidence" value="ECO:0007669"/>
    <property type="project" value="TreeGrafter"/>
</dbReference>
<dbReference type="CDD" id="cd01389">
    <property type="entry name" value="HMG-box_ROX1-like"/>
    <property type="match status" value="1"/>
</dbReference>
<evidence type="ECO:0000313" key="7">
    <source>
        <dbReference type="Proteomes" id="UP001215280"/>
    </source>
</evidence>
<proteinExistence type="predicted"/>
<evidence type="ECO:0000259" key="5">
    <source>
        <dbReference type="PROSITE" id="PS50118"/>
    </source>
</evidence>
<feature type="compositionally biased region" description="Low complexity" evidence="4">
    <location>
        <begin position="163"/>
        <end position="183"/>
    </location>
</feature>
<evidence type="ECO:0000313" key="6">
    <source>
        <dbReference type="EMBL" id="KAJ7730612.1"/>
    </source>
</evidence>
<reference evidence="6" key="1">
    <citation type="submission" date="2023-03" db="EMBL/GenBank/DDBJ databases">
        <title>Massive genome expansion in bonnet fungi (Mycena s.s.) driven by repeated elements and novel gene families across ecological guilds.</title>
        <authorList>
            <consortium name="Lawrence Berkeley National Laboratory"/>
            <person name="Harder C.B."/>
            <person name="Miyauchi S."/>
            <person name="Viragh M."/>
            <person name="Kuo A."/>
            <person name="Thoen E."/>
            <person name="Andreopoulos B."/>
            <person name="Lu D."/>
            <person name="Skrede I."/>
            <person name="Drula E."/>
            <person name="Henrissat B."/>
            <person name="Morin E."/>
            <person name="Kohler A."/>
            <person name="Barry K."/>
            <person name="LaButti K."/>
            <person name="Morin E."/>
            <person name="Salamov A."/>
            <person name="Lipzen A."/>
            <person name="Mereny Z."/>
            <person name="Hegedus B."/>
            <person name="Baldrian P."/>
            <person name="Stursova M."/>
            <person name="Weitz H."/>
            <person name="Taylor A."/>
            <person name="Grigoriev I.V."/>
            <person name="Nagy L.G."/>
            <person name="Martin F."/>
            <person name="Kauserud H."/>
        </authorList>
    </citation>
    <scope>NUCLEOTIDE SEQUENCE</scope>
    <source>
        <strain evidence="6">CBHHK188m</strain>
    </source>
</reference>
<feature type="region of interest" description="Disordered" evidence="4">
    <location>
        <begin position="366"/>
        <end position="397"/>
    </location>
</feature>
<feature type="region of interest" description="Disordered" evidence="4">
    <location>
        <begin position="163"/>
        <end position="194"/>
    </location>
</feature>
<keyword evidence="1 3" id="KW-0238">DNA-binding</keyword>
<keyword evidence="7" id="KW-1185">Reference proteome</keyword>
<feature type="compositionally biased region" description="Low complexity" evidence="4">
    <location>
        <begin position="68"/>
        <end position="79"/>
    </location>
</feature>
<gene>
    <name evidence="6" type="ORF">DFH07DRAFT_756234</name>
</gene>
<dbReference type="EMBL" id="JARJLG010000189">
    <property type="protein sequence ID" value="KAJ7730612.1"/>
    <property type="molecule type" value="Genomic_DNA"/>
</dbReference>
<feature type="compositionally biased region" description="Low complexity" evidence="4">
    <location>
        <begin position="46"/>
        <end position="59"/>
    </location>
</feature>
<name>A0AAD7HZ61_9AGAR</name>
<dbReference type="SUPFAM" id="SSF47095">
    <property type="entry name" value="HMG-box"/>
    <property type="match status" value="1"/>
</dbReference>
<keyword evidence="2" id="KW-0804">Transcription</keyword>
<feature type="compositionally biased region" description="Basic and acidic residues" evidence="4">
    <location>
        <begin position="124"/>
        <end position="136"/>
    </location>
</feature>